<proteinExistence type="inferred from homology"/>
<evidence type="ECO:0000256" key="1">
    <source>
        <dbReference type="ARBA" id="ARBA00008857"/>
    </source>
</evidence>
<dbReference type="Proteomes" id="UP000034739">
    <property type="component" value="Unassembled WGS sequence"/>
</dbReference>
<dbReference type="InterPro" id="IPR010998">
    <property type="entry name" value="Integrase_recombinase_N"/>
</dbReference>
<dbReference type="Pfam" id="PF02899">
    <property type="entry name" value="Phage_int_SAM_1"/>
    <property type="match status" value="1"/>
</dbReference>
<comment type="similarity">
    <text evidence="1">Belongs to the 'phage' integrase family.</text>
</comment>
<reference evidence="8 9" key="1">
    <citation type="journal article" date="2015" name="Nature">
        <title>rRNA introns, odd ribosomes, and small enigmatic genomes across a large radiation of phyla.</title>
        <authorList>
            <person name="Brown C.T."/>
            <person name="Hug L.A."/>
            <person name="Thomas B.C."/>
            <person name="Sharon I."/>
            <person name="Castelle C.J."/>
            <person name="Singh A."/>
            <person name="Wilkins M.J."/>
            <person name="Williams K.H."/>
            <person name="Banfield J.F."/>
        </authorList>
    </citation>
    <scope>NUCLEOTIDE SEQUENCE [LARGE SCALE GENOMIC DNA]</scope>
</reference>
<dbReference type="PROSITE" id="PS51898">
    <property type="entry name" value="TYR_RECOMBINASE"/>
    <property type="match status" value="1"/>
</dbReference>
<evidence type="ECO:0000259" key="6">
    <source>
        <dbReference type="PROSITE" id="PS51898"/>
    </source>
</evidence>
<dbReference type="InterPro" id="IPR011010">
    <property type="entry name" value="DNA_brk_join_enz"/>
</dbReference>
<dbReference type="InterPro" id="IPR002104">
    <property type="entry name" value="Integrase_catalytic"/>
</dbReference>
<feature type="domain" description="Core-binding (CB)" evidence="7">
    <location>
        <begin position="26"/>
        <end position="123"/>
    </location>
</feature>
<keyword evidence="4" id="KW-0233">DNA recombination</keyword>
<feature type="domain" description="Tyr recombinase" evidence="6">
    <location>
        <begin position="144"/>
        <end position="330"/>
    </location>
</feature>
<dbReference type="InterPro" id="IPR004107">
    <property type="entry name" value="Integrase_SAM-like_N"/>
</dbReference>
<dbReference type="GO" id="GO:0003677">
    <property type="term" value="F:DNA binding"/>
    <property type="evidence" value="ECO:0007669"/>
    <property type="project" value="UniProtKB-UniRule"/>
</dbReference>
<dbReference type="InterPro" id="IPR013762">
    <property type="entry name" value="Integrase-like_cat_sf"/>
</dbReference>
<dbReference type="SUPFAM" id="SSF56349">
    <property type="entry name" value="DNA breaking-rejoining enzymes"/>
    <property type="match status" value="1"/>
</dbReference>
<evidence type="ECO:0000256" key="4">
    <source>
        <dbReference type="ARBA" id="ARBA00023172"/>
    </source>
</evidence>
<dbReference type="AlphaFoldDB" id="A0A0G1X0K0"/>
<dbReference type="GO" id="GO:0015074">
    <property type="term" value="P:DNA integration"/>
    <property type="evidence" value="ECO:0007669"/>
    <property type="project" value="UniProtKB-KW"/>
</dbReference>
<evidence type="ECO:0000313" key="8">
    <source>
        <dbReference type="EMBL" id="KKU87975.1"/>
    </source>
</evidence>
<dbReference type="Gene3D" id="1.10.150.130">
    <property type="match status" value="1"/>
</dbReference>
<dbReference type="PROSITE" id="PS51900">
    <property type="entry name" value="CB"/>
    <property type="match status" value="1"/>
</dbReference>
<dbReference type="Pfam" id="PF00589">
    <property type="entry name" value="Phage_integrase"/>
    <property type="match status" value="1"/>
</dbReference>
<organism evidence="8 9">
    <name type="scientific">Candidatus Gottesmanbacteria bacterium GW2011_GWA2_47_9</name>
    <dbReference type="NCBI Taxonomy" id="1618445"/>
    <lineage>
        <taxon>Bacteria</taxon>
        <taxon>Candidatus Gottesmaniibacteriota</taxon>
    </lineage>
</organism>
<dbReference type="InterPro" id="IPR050090">
    <property type="entry name" value="Tyrosine_recombinase_XerCD"/>
</dbReference>
<keyword evidence="2" id="KW-0229">DNA integration</keyword>
<protein>
    <submittedName>
        <fullName evidence="8">Tyrosine recombinase xerD</fullName>
    </submittedName>
</protein>
<dbReference type="PANTHER" id="PTHR30349:SF41">
    <property type="entry name" value="INTEGRASE_RECOMBINASE PROTEIN MJ0367-RELATED"/>
    <property type="match status" value="1"/>
</dbReference>
<evidence type="ECO:0000256" key="5">
    <source>
        <dbReference type="PROSITE-ProRule" id="PRU01248"/>
    </source>
</evidence>
<dbReference type="InterPro" id="IPR044068">
    <property type="entry name" value="CB"/>
</dbReference>
<keyword evidence="3 5" id="KW-0238">DNA-binding</keyword>
<evidence type="ECO:0000259" key="7">
    <source>
        <dbReference type="PROSITE" id="PS51900"/>
    </source>
</evidence>
<evidence type="ECO:0000313" key="9">
    <source>
        <dbReference type="Proteomes" id="UP000034739"/>
    </source>
</evidence>
<dbReference type="PANTHER" id="PTHR30349">
    <property type="entry name" value="PHAGE INTEGRASE-RELATED"/>
    <property type="match status" value="1"/>
</dbReference>
<dbReference type="GO" id="GO:0006310">
    <property type="term" value="P:DNA recombination"/>
    <property type="evidence" value="ECO:0007669"/>
    <property type="project" value="UniProtKB-KW"/>
</dbReference>
<gene>
    <name evidence="8" type="ORF">UY16_C0015G0013</name>
</gene>
<comment type="caution">
    <text evidence="8">The sequence shown here is derived from an EMBL/GenBank/DDBJ whole genome shotgun (WGS) entry which is preliminary data.</text>
</comment>
<accession>A0A0G1X0K0</accession>
<name>A0A0G1X0K0_9BACT</name>
<dbReference type="Gene3D" id="1.10.443.10">
    <property type="entry name" value="Intergrase catalytic core"/>
    <property type="match status" value="1"/>
</dbReference>
<sequence>MTFEKPAPNPPDSPAAVAAPSARSFSSELPMFDDYLLFLQTNRYSPETVYNYERDILTFAQFLHESSIRFANIDKKTIAYFKAYLGSQDRVMPLKGLKSNEELCATSVNRMLSALRSFLKYLIDMDQPVPVPPEAIKLVKTIRTHPKIAELSELVRFIEAPTRLEHDKRVSLRNRAILELLFATGMRISELVSLNRDQIDGTGKIFVLGKGKKERFVYMTARANAHVEAYVRTRTDRLPALFIPYRGRGRQTAKQRISTNYLQERIKWYRQQLRITVPISAHSLRHGYATYLAENGANPAAIQILLGHESLDTTTRYVHASDRYAQETHQKFHPLKEVR</sequence>
<dbReference type="EMBL" id="LCOY01000015">
    <property type="protein sequence ID" value="KKU87975.1"/>
    <property type="molecule type" value="Genomic_DNA"/>
</dbReference>
<evidence type="ECO:0000256" key="3">
    <source>
        <dbReference type="ARBA" id="ARBA00023125"/>
    </source>
</evidence>
<evidence type="ECO:0000256" key="2">
    <source>
        <dbReference type="ARBA" id="ARBA00022908"/>
    </source>
</evidence>